<dbReference type="PROSITE" id="PS51782">
    <property type="entry name" value="LYSM"/>
    <property type="match status" value="1"/>
</dbReference>
<dbReference type="InterPro" id="IPR036779">
    <property type="entry name" value="LysM_dom_sf"/>
</dbReference>
<dbReference type="InterPro" id="IPR005158">
    <property type="entry name" value="BTAD"/>
</dbReference>
<organism evidence="2 3">
    <name type="scientific">Spongiactinospora rosea</name>
    <dbReference type="NCBI Taxonomy" id="2248750"/>
    <lineage>
        <taxon>Bacteria</taxon>
        <taxon>Bacillati</taxon>
        <taxon>Actinomycetota</taxon>
        <taxon>Actinomycetes</taxon>
        <taxon>Streptosporangiales</taxon>
        <taxon>Streptosporangiaceae</taxon>
        <taxon>Spongiactinospora</taxon>
    </lineage>
</organism>
<dbReference type="Gene3D" id="1.10.10.10">
    <property type="entry name" value="Winged helix-like DNA-binding domain superfamily/Winged helix DNA-binding domain"/>
    <property type="match status" value="1"/>
</dbReference>
<feature type="domain" description="LysM" evidence="1">
    <location>
        <begin position="126"/>
        <end position="182"/>
    </location>
</feature>
<keyword evidence="3" id="KW-1185">Reference proteome</keyword>
<dbReference type="Gene3D" id="3.10.350.10">
    <property type="entry name" value="LysM domain"/>
    <property type="match status" value="1"/>
</dbReference>
<dbReference type="CDD" id="cd00118">
    <property type="entry name" value="LysM"/>
    <property type="match status" value="1"/>
</dbReference>
<evidence type="ECO:0000259" key="1">
    <source>
        <dbReference type="PROSITE" id="PS51782"/>
    </source>
</evidence>
<evidence type="ECO:0000313" key="3">
    <source>
        <dbReference type="Proteomes" id="UP000253303"/>
    </source>
</evidence>
<dbReference type="SMART" id="SM01043">
    <property type="entry name" value="BTAD"/>
    <property type="match status" value="1"/>
</dbReference>
<evidence type="ECO:0000313" key="2">
    <source>
        <dbReference type="EMBL" id="RBQ18098.1"/>
    </source>
</evidence>
<name>A0A366LVX4_9ACTN</name>
<dbReference type="Gene3D" id="1.25.40.10">
    <property type="entry name" value="Tetratricopeptide repeat domain"/>
    <property type="match status" value="1"/>
</dbReference>
<protein>
    <recommendedName>
        <fullName evidence="1">LysM domain-containing protein</fullName>
    </recommendedName>
</protein>
<dbReference type="SMART" id="SM00257">
    <property type="entry name" value="LysM"/>
    <property type="match status" value="1"/>
</dbReference>
<comment type="caution">
    <text evidence="2">The sequence shown here is derived from an EMBL/GenBank/DDBJ whole genome shotgun (WGS) entry which is preliminary data.</text>
</comment>
<dbReference type="InterPro" id="IPR051677">
    <property type="entry name" value="AfsR-DnrI-RedD_regulator"/>
</dbReference>
<dbReference type="InterPro" id="IPR018392">
    <property type="entry name" value="LysM"/>
</dbReference>
<dbReference type="AlphaFoldDB" id="A0A366LVX4"/>
<dbReference type="InterPro" id="IPR036388">
    <property type="entry name" value="WH-like_DNA-bd_sf"/>
</dbReference>
<dbReference type="PANTHER" id="PTHR35807">
    <property type="entry name" value="TRANSCRIPTIONAL REGULATOR REDD-RELATED"/>
    <property type="match status" value="1"/>
</dbReference>
<proteinExistence type="predicted"/>
<dbReference type="InterPro" id="IPR011990">
    <property type="entry name" value="TPR-like_helical_dom_sf"/>
</dbReference>
<dbReference type="SUPFAM" id="SSF54106">
    <property type="entry name" value="LysM domain"/>
    <property type="match status" value="1"/>
</dbReference>
<reference evidence="2 3" key="1">
    <citation type="submission" date="2018-06" db="EMBL/GenBank/DDBJ databases">
        <title>Sphaerisporangium craniellae sp. nov., isolated from a marine sponge in the South China Sea.</title>
        <authorList>
            <person name="Li L."/>
        </authorList>
    </citation>
    <scope>NUCLEOTIDE SEQUENCE [LARGE SCALE GENOMIC DNA]</scope>
    <source>
        <strain evidence="2 3">LHW63015</strain>
    </source>
</reference>
<dbReference type="SUPFAM" id="SSF48452">
    <property type="entry name" value="TPR-like"/>
    <property type="match status" value="1"/>
</dbReference>
<dbReference type="EMBL" id="QMEY01000009">
    <property type="protein sequence ID" value="RBQ18098.1"/>
    <property type="molecule type" value="Genomic_DNA"/>
</dbReference>
<accession>A0A366LVX4</accession>
<sequence>MLIGVEVGIPVMLLRFAGWPLPRAIPTGGDIEAFLMNPISEEVLLKALACPLWLLWGAFTAALVVEAAAAVRGVEIHVPMLGPLQGIAAGLIGSLSFAMLPIEAEAASFSTPGRPVVDAPQHVDPRTHVVKKGDSLWSIAKHELGESRSWRKIWKLNAHRRQGDGQVFTDPEHIRPGWKLRLPALRPEAITLDHTRSVALIPEAQPSAAQPVPAKAQAEDLGGQFVVTINVPSGAVIALSAASGVCAAYAAAQFHRRRRRSSDPVRPPAVVQAARSTFFQPFRDQGVSVPSNGDLIRQMSSIETPDRLMIGTHDDGTAAAVPLSGLSLGLTGPGSLDVVRALLLDLLHQAGNFRLEIIITTADAAAIVELDRGGLDALANRLPGVTLVDSPANRLEEIRFTRGRILAERDAADIDELRQRDPGELLPNVLLIGTIEGDTAARVQSLVTAGAQYGLGALLLGTWTSSCHIGPDHRATTAEGPYARPLHNASLVHLPAADLVDALRNLADAQPVDNVPDTPAPPATAIPWEHATPIRVRVLGKPAVWVKGHDQPLRIRGLKLLLLVYFALHPQGATKEAIGEALWPGKQLGHEFHSLLRHLRDALEKATGLTGEPFIQAMDDETYRIDPAKMSYDLWDFQEAAKTARTTPAPETQRAELDRAASLCGGELATGIHEDWVLDEKYPLTLAQVDVLTQFASLCRADDPDRAVDALERARDIDPDAEETWCHLIRLLHNLGRPAQARHTGQLLRAHLHGLQVEPTPETEELLAAITTWSTPQSRRRSS</sequence>
<dbReference type="Proteomes" id="UP000253303">
    <property type="component" value="Unassembled WGS sequence"/>
</dbReference>
<dbReference type="Pfam" id="PF03704">
    <property type="entry name" value="BTAD"/>
    <property type="match status" value="1"/>
</dbReference>
<gene>
    <name evidence="2" type="ORF">DP939_22330</name>
</gene>
<dbReference type="Pfam" id="PF01476">
    <property type="entry name" value="LysM"/>
    <property type="match status" value="1"/>
</dbReference>